<evidence type="ECO:0000256" key="1">
    <source>
        <dbReference type="SAM" id="Phobius"/>
    </source>
</evidence>
<dbReference type="EMBL" id="JPJI01000023">
    <property type="protein sequence ID" value="KEZ94151.1"/>
    <property type="molecule type" value="Genomic_DNA"/>
</dbReference>
<keyword evidence="1" id="KW-1133">Transmembrane helix</keyword>
<evidence type="ECO:0000313" key="5">
    <source>
        <dbReference type="Proteomes" id="UP000239997"/>
    </source>
</evidence>
<dbReference type="EMBL" id="PVNA01000004">
    <property type="protein sequence ID" value="PRX13140.1"/>
    <property type="molecule type" value="Genomic_DNA"/>
</dbReference>
<organism evidence="2 4">
    <name type="scientific">Nonlabens ulvanivorans</name>
    <name type="common">Persicivirga ulvanivorans</name>
    <dbReference type="NCBI Taxonomy" id="906888"/>
    <lineage>
        <taxon>Bacteria</taxon>
        <taxon>Pseudomonadati</taxon>
        <taxon>Bacteroidota</taxon>
        <taxon>Flavobacteriia</taxon>
        <taxon>Flavobacteriales</taxon>
        <taxon>Flavobacteriaceae</taxon>
        <taxon>Nonlabens</taxon>
    </lineage>
</organism>
<name>A0A084JYW7_NONUL</name>
<reference evidence="3 5" key="2">
    <citation type="submission" date="2018-03" db="EMBL/GenBank/DDBJ databases">
        <title>Genomic Encyclopedia of Archaeal and Bacterial Type Strains, Phase II (KMG-II): from individual species to whole genera.</title>
        <authorList>
            <person name="Goeker M."/>
        </authorList>
    </citation>
    <scope>NUCLEOTIDE SEQUENCE [LARGE SCALE GENOMIC DNA]</scope>
    <source>
        <strain evidence="3 5">DSM 22727</strain>
    </source>
</reference>
<keyword evidence="1" id="KW-0472">Membrane</keyword>
<dbReference type="OrthoDB" id="9965502at2"/>
<comment type="caution">
    <text evidence="2">The sequence shown here is derived from an EMBL/GenBank/DDBJ whole genome shotgun (WGS) entry which is preliminary data.</text>
</comment>
<accession>A0A084JYW7</accession>
<dbReference type="RefSeq" id="WP_036580180.1">
    <property type="nucleotide sequence ID" value="NZ_JPJI01000023.1"/>
</dbReference>
<feature type="transmembrane region" description="Helical" evidence="1">
    <location>
        <begin position="7"/>
        <end position="25"/>
    </location>
</feature>
<dbReference type="Proteomes" id="UP000239997">
    <property type="component" value="Unassembled WGS sequence"/>
</dbReference>
<sequence length="61" mass="6639">MKNIGHYFFIALGASCVIFAIYKLLKGDYSSGPIAGPIVGLALIKISLDKIKLQKEAEKNK</sequence>
<proteinExistence type="predicted"/>
<evidence type="ECO:0008006" key="6">
    <source>
        <dbReference type="Google" id="ProtNLM"/>
    </source>
</evidence>
<evidence type="ECO:0000313" key="3">
    <source>
        <dbReference type="EMBL" id="PRX13140.1"/>
    </source>
</evidence>
<evidence type="ECO:0000313" key="4">
    <source>
        <dbReference type="Proteomes" id="UP000028531"/>
    </source>
</evidence>
<keyword evidence="5" id="KW-1185">Reference proteome</keyword>
<protein>
    <recommendedName>
        <fullName evidence="6">Lipoprotein</fullName>
    </recommendedName>
</protein>
<dbReference type="AlphaFoldDB" id="A0A084JYW7"/>
<gene>
    <name evidence="2" type="ORF">IL45_03105</name>
    <name evidence="3" type="ORF">LY02_02200</name>
</gene>
<reference evidence="2 4" key="1">
    <citation type="submission" date="2014-07" db="EMBL/GenBank/DDBJ databases">
        <title>Draft genome sequence of Nonlabens ulvanivorans, an ulvan degrading bacterium.</title>
        <authorList>
            <person name="Kopel M."/>
            <person name="Helbert W."/>
            <person name="Henrissat B."/>
            <person name="Doniger T."/>
            <person name="Banin E."/>
        </authorList>
    </citation>
    <scope>NUCLEOTIDE SEQUENCE [LARGE SCALE GENOMIC DNA]</scope>
    <source>
        <strain evidence="2 4">PLR</strain>
    </source>
</reference>
<evidence type="ECO:0000313" key="2">
    <source>
        <dbReference type="EMBL" id="KEZ94151.1"/>
    </source>
</evidence>
<keyword evidence="1" id="KW-0812">Transmembrane</keyword>
<dbReference type="Proteomes" id="UP000028531">
    <property type="component" value="Unassembled WGS sequence"/>
</dbReference>
<dbReference type="PROSITE" id="PS51257">
    <property type="entry name" value="PROKAR_LIPOPROTEIN"/>
    <property type="match status" value="1"/>
</dbReference>